<dbReference type="RefSeq" id="WP_070178357.1">
    <property type="nucleotide sequence ID" value="NZ_BMJR01000005.1"/>
</dbReference>
<sequence length="307" mass="33918">MSVTESDLSHRLGLTLPSPLMPFTPDWPGAERVNLWIKRDDLIHPVISGNKWRKMSALLAHHAATCQHIVSFGGGYSNHLHALGWCCKQLGIAFTAIIRGHYQANPTPMIADLLHWGAEIRYVTKIEYQQRHSQDYLALLTRDYPQALIIPEGGSQQLALQGIHAMLAECQQPFDTIVTPVASGATMAGMVSGVSEQQQVLGIAVLNGVGYLENLVAQFLPEKSDCRWQILHQFHHGGYARKSADLLSLCEEMQQKYSIAVEPVYSGKVFFAMKELLKQAFFPAGQQIIIVHTGGLQGARNDLQAGL</sequence>
<evidence type="ECO:0000256" key="5">
    <source>
        <dbReference type="PIRSR" id="PIRSR006278-2"/>
    </source>
</evidence>
<evidence type="ECO:0000256" key="1">
    <source>
        <dbReference type="ARBA" id="ARBA00001933"/>
    </source>
</evidence>
<protein>
    <submittedName>
        <fullName evidence="7">Cysteine desulfhydrase</fullName>
    </submittedName>
</protein>
<dbReference type="GO" id="GO:0019148">
    <property type="term" value="F:D-cysteine desulfhydrase activity"/>
    <property type="evidence" value="ECO:0007669"/>
    <property type="project" value="TreeGrafter"/>
</dbReference>
<gene>
    <name evidence="7" type="ORF">BFC17_06025</name>
</gene>
<dbReference type="Pfam" id="PF00291">
    <property type="entry name" value="PALP"/>
    <property type="match status" value="1"/>
</dbReference>
<dbReference type="AlphaFoldDB" id="A0A1E8FA89"/>
<dbReference type="Proteomes" id="UP000176037">
    <property type="component" value="Unassembled WGS sequence"/>
</dbReference>
<evidence type="ECO:0000313" key="7">
    <source>
        <dbReference type="EMBL" id="OFI32830.1"/>
    </source>
</evidence>
<dbReference type="SUPFAM" id="SSF53686">
    <property type="entry name" value="Tryptophan synthase beta subunit-like PLP-dependent enzymes"/>
    <property type="match status" value="1"/>
</dbReference>
<dbReference type="PANTHER" id="PTHR43780">
    <property type="entry name" value="1-AMINOCYCLOPROPANE-1-CARBOXYLATE DEAMINASE-RELATED"/>
    <property type="match status" value="1"/>
</dbReference>
<keyword evidence="3 5" id="KW-0663">Pyridoxal phosphate</keyword>
<keyword evidence="8" id="KW-1185">Reference proteome</keyword>
<evidence type="ECO:0000313" key="8">
    <source>
        <dbReference type="Proteomes" id="UP000176037"/>
    </source>
</evidence>
<reference evidence="7 8" key="1">
    <citation type="submission" date="2016-09" db="EMBL/GenBank/DDBJ databases">
        <title>Alteromonas lipolytica, a new species isolated from sea water.</title>
        <authorList>
            <person name="Wu Y.-H."/>
            <person name="Cheng H."/>
            <person name="Xu X.-W."/>
        </authorList>
    </citation>
    <scope>NUCLEOTIDE SEQUENCE [LARGE SCALE GENOMIC DNA]</scope>
    <source>
        <strain evidence="7 8">JW12</strain>
    </source>
</reference>
<dbReference type="InterPro" id="IPR001926">
    <property type="entry name" value="TrpB-like_PALP"/>
</dbReference>
<feature type="domain" description="Tryptophan synthase beta chain-like PALP" evidence="6">
    <location>
        <begin position="32"/>
        <end position="294"/>
    </location>
</feature>
<dbReference type="STRING" id="1856405.BFC17_06025"/>
<feature type="active site" description="Nucleophile" evidence="4">
    <location>
        <position position="77"/>
    </location>
</feature>
<evidence type="ECO:0000259" key="6">
    <source>
        <dbReference type="Pfam" id="PF00291"/>
    </source>
</evidence>
<evidence type="ECO:0000256" key="4">
    <source>
        <dbReference type="PIRSR" id="PIRSR006278-1"/>
    </source>
</evidence>
<organism evidence="7 8">
    <name type="scientific">Alteromonas lipolytica</name>
    <dbReference type="NCBI Taxonomy" id="1856405"/>
    <lineage>
        <taxon>Bacteria</taxon>
        <taxon>Pseudomonadati</taxon>
        <taxon>Pseudomonadota</taxon>
        <taxon>Gammaproteobacteria</taxon>
        <taxon>Alteromonadales</taxon>
        <taxon>Alteromonadaceae</taxon>
        <taxon>Alteromonas/Salinimonas group</taxon>
        <taxon>Alteromonas</taxon>
    </lineage>
</organism>
<dbReference type="OrthoDB" id="9801249at2"/>
<proteinExistence type="inferred from homology"/>
<name>A0A1E8FA89_9ALTE</name>
<evidence type="ECO:0000256" key="2">
    <source>
        <dbReference type="ARBA" id="ARBA00008639"/>
    </source>
</evidence>
<dbReference type="PIRSF" id="PIRSF006278">
    <property type="entry name" value="ACCD_DCysDesulf"/>
    <property type="match status" value="1"/>
</dbReference>
<evidence type="ECO:0000256" key="3">
    <source>
        <dbReference type="ARBA" id="ARBA00022898"/>
    </source>
</evidence>
<accession>A0A1E8FA89</accession>
<comment type="caution">
    <text evidence="7">The sequence shown here is derived from an EMBL/GenBank/DDBJ whole genome shotgun (WGS) entry which is preliminary data.</text>
</comment>
<dbReference type="InterPro" id="IPR036052">
    <property type="entry name" value="TrpB-like_PALP_sf"/>
</dbReference>
<feature type="modified residue" description="N6-(pyridoxal phosphate)lysine" evidence="5">
    <location>
        <position position="51"/>
    </location>
</feature>
<dbReference type="EMBL" id="MJIC01000016">
    <property type="protein sequence ID" value="OFI32830.1"/>
    <property type="molecule type" value="Genomic_DNA"/>
</dbReference>
<comment type="cofactor">
    <cofactor evidence="1">
        <name>pyridoxal 5'-phosphate</name>
        <dbReference type="ChEBI" id="CHEBI:597326"/>
    </cofactor>
</comment>
<dbReference type="InterPro" id="IPR027278">
    <property type="entry name" value="ACCD_DCysDesulf"/>
</dbReference>
<dbReference type="PANTHER" id="PTHR43780:SF2">
    <property type="entry name" value="1-AMINOCYCLOPROPANE-1-CARBOXYLATE DEAMINASE-RELATED"/>
    <property type="match status" value="1"/>
</dbReference>
<comment type="similarity">
    <text evidence="2">Belongs to the ACC deaminase/D-cysteine desulfhydrase family.</text>
</comment>
<dbReference type="Gene3D" id="3.40.50.1100">
    <property type="match status" value="2"/>
</dbReference>